<feature type="compositionally biased region" description="Basic and acidic residues" evidence="6">
    <location>
        <begin position="248"/>
        <end position="269"/>
    </location>
</feature>
<dbReference type="GO" id="GO:0003684">
    <property type="term" value="F:damaged DNA binding"/>
    <property type="evidence" value="ECO:0007669"/>
    <property type="project" value="InterPro"/>
</dbReference>
<dbReference type="Pfam" id="PF16589">
    <property type="entry name" value="BRCT_2"/>
    <property type="match status" value="1"/>
</dbReference>
<dbReference type="OrthoDB" id="25840at2759"/>
<dbReference type="Gene3D" id="3.40.50.10190">
    <property type="entry name" value="BRCT domain"/>
    <property type="match status" value="2"/>
</dbReference>
<protein>
    <submittedName>
        <fullName evidence="8">DNA repair XRCC1</fullName>
    </submittedName>
</protein>
<feature type="compositionally biased region" description="Basic residues" evidence="6">
    <location>
        <begin position="133"/>
        <end position="147"/>
    </location>
</feature>
<feature type="compositionally biased region" description="Polar residues" evidence="6">
    <location>
        <begin position="279"/>
        <end position="288"/>
    </location>
</feature>
<dbReference type="AlphaFoldDB" id="A0A3M7P511"/>
<evidence type="ECO:0000313" key="8">
    <source>
        <dbReference type="EMBL" id="RMZ93847.1"/>
    </source>
</evidence>
<evidence type="ECO:0000313" key="9">
    <source>
        <dbReference type="Proteomes" id="UP000276133"/>
    </source>
</evidence>
<dbReference type="InterPro" id="IPR045080">
    <property type="entry name" value="BRCT_XRCC1_rpt1"/>
</dbReference>
<keyword evidence="3" id="KW-0227">DNA damage</keyword>
<feature type="domain" description="BRCT" evidence="7">
    <location>
        <begin position="296"/>
        <end position="387"/>
    </location>
</feature>
<dbReference type="SMART" id="SM00292">
    <property type="entry name" value="BRCT"/>
    <property type="match status" value="2"/>
</dbReference>
<feature type="domain" description="BRCT" evidence="7">
    <location>
        <begin position="33"/>
        <end position="121"/>
    </location>
</feature>
<gene>
    <name evidence="8" type="ORF">BpHYR1_011018</name>
</gene>
<feature type="non-terminal residue" evidence="8">
    <location>
        <position position="1"/>
    </location>
</feature>
<dbReference type="CDD" id="cd17725">
    <property type="entry name" value="BRCT_XRCC1_rpt1"/>
    <property type="match status" value="1"/>
</dbReference>
<dbReference type="Pfam" id="PF00533">
    <property type="entry name" value="BRCT"/>
    <property type="match status" value="1"/>
</dbReference>
<dbReference type="EMBL" id="REGN01013510">
    <property type="protein sequence ID" value="RMZ93847.1"/>
    <property type="molecule type" value="Genomic_DNA"/>
</dbReference>
<dbReference type="SUPFAM" id="SSF52113">
    <property type="entry name" value="BRCT domain"/>
    <property type="match status" value="2"/>
</dbReference>
<feature type="compositionally biased region" description="Acidic residues" evidence="6">
    <location>
        <begin position="153"/>
        <end position="163"/>
    </location>
</feature>
<dbReference type="PANTHER" id="PTHR11370">
    <property type="entry name" value="DNA-REPAIR PROTEIN XRCC1"/>
    <property type="match status" value="1"/>
</dbReference>
<evidence type="ECO:0000256" key="6">
    <source>
        <dbReference type="SAM" id="MobiDB-lite"/>
    </source>
</evidence>
<feature type="compositionally biased region" description="Low complexity" evidence="6">
    <location>
        <begin position="181"/>
        <end position="191"/>
    </location>
</feature>
<dbReference type="InterPro" id="IPR036420">
    <property type="entry name" value="BRCT_dom_sf"/>
</dbReference>
<dbReference type="GO" id="GO:0005634">
    <property type="term" value="C:nucleus"/>
    <property type="evidence" value="ECO:0007669"/>
    <property type="project" value="UniProtKB-SubCell"/>
</dbReference>
<dbReference type="GO" id="GO:0006303">
    <property type="term" value="P:double-strand break repair via nonhomologous end joining"/>
    <property type="evidence" value="ECO:0007669"/>
    <property type="project" value="InterPro"/>
</dbReference>
<keyword evidence="5" id="KW-0539">Nucleus</keyword>
<dbReference type="InterPro" id="IPR001357">
    <property type="entry name" value="BRCT_dom"/>
</dbReference>
<name>A0A3M7P511_BRAPC</name>
<feature type="compositionally biased region" description="Basic and acidic residues" evidence="6">
    <location>
        <begin position="229"/>
        <end position="241"/>
    </location>
</feature>
<reference evidence="8 9" key="1">
    <citation type="journal article" date="2018" name="Sci. Rep.">
        <title>Genomic signatures of local adaptation to the degree of environmental predictability in rotifers.</title>
        <authorList>
            <person name="Franch-Gras L."/>
            <person name="Hahn C."/>
            <person name="Garcia-Roger E.M."/>
            <person name="Carmona M.J."/>
            <person name="Serra M."/>
            <person name="Gomez A."/>
        </authorList>
    </citation>
    <scope>NUCLEOTIDE SEQUENCE [LARGE SCALE GENOMIC DNA]</scope>
    <source>
        <strain evidence="8">HYR1</strain>
    </source>
</reference>
<dbReference type="PROSITE" id="PS50172">
    <property type="entry name" value="BRCT"/>
    <property type="match status" value="2"/>
</dbReference>
<evidence type="ECO:0000256" key="2">
    <source>
        <dbReference type="ARBA" id="ARBA00022737"/>
    </source>
</evidence>
<feature type="compositionally biased region" description="Basic residues" evidence="6">
    <location>
        <begin position="201"/>
        <end position="219"/>
    </location>
</feature>
<dbReference type="GO" id="GO:0006284">
    <property type="term" value="P:base-excision repair"/>
    <property type="evidence" value="ECO:0007669"/>
    <property type="project" value="InterPro"/>
</dbReference>
<evidence type="ECO:0000256" key="5">
    <source>
        <dbReference type="ARBA" id="ARBA00023242"/>
    </source>
</evidence>
<evidence type="ECO:0000256" key="4">
    <source>
        <dbReference type="ARBA" id="ARBA00023204"/>
    </source>
</evidence>
<evidence type="ECO:0000256" key="1">
    <source>
        <dbReference type="ARBA" id="ARBA00004123"/>
    </source>
</evidence>
<evidence type="ECO:0000256" key="3">
    <source>
        <dbReference type="ARBA" id="ARBA00022763"/>
    </source>
</evidence>
<dbReference type="PANTHER" id="PTHR11370:SF5">
    <property type="entry name" value="DNA REPAIR PROTEIN XRCC1"/>
    <property type="match status" value="1"/>
</dbReference>
<sequence>STGIEKFVLAIDTKKTLKEKEYEKHGSDSKKASSQQILKGVIFALSGFQNPLRSEIRDTGIKLGAKYRPDWTDDCTHLVCAYSNTPKAALVRKKGGIIVNKDWIFDCKKEKKNLDCDDFKLEEESSDDESKPRKAARNASKKIGKLNKKSEFDDSFDEDEAENSDDKDFIADSSEEEEEIISSSSSRGSSFDSDESESKTKKITKLSSKKKSKKVKRKKSDSESETDLEEYKKKKEKEIVEHKKRKKSPLENGKKKGIKYEDSDDEKKNEKKFKKNDSQSSKTDSNSDMDNDKSWELPSFLDNKKFFIHNDFQAKKRKQISKIIYAYGGEVSEYMAKDVSFVIADKKWNKEFDEAKEENEDLKFVESDWLELCHKRKKLIPFNIFEIINL</sequence>
<feature type="region of interest" description="Disordered" evidence="6">
    <location>
        <begin position="121"/>
        <end position="290"/>
    </location>
</feature>
<accession>A0A3M7P511</accession>
<organism evidence="8 9">
    <name type="scientific">Brachionus plicatilis</name>
    <name type="common">Marine rotifer</name>
    <name type="synonym">Brachionus muelleri</name>
    <dbReference type="NCBI Taxonomy" id="10195"/>
    <lineage>
        <taxon>Eukaryota</taxon>
        <taxon>Metazoa</taxon>
        <taxon>Spiralia</taxon>
        <taxon>Gnathifera</taxon>
        <taxon>Rotifera</taxon>
        <taxon>Eurotatoria</taxon>
        <taxon>Monogononta</taxon>
        <taxon>Pseudotrocha</taxon>
        <taxon>Ploima</taxon>
        <taxon>Brachionidae</taxon>
        <taxon>Brachionus</taxon>
    </lineage>
</organism>
<comment type="subcellular location">
    <subcellularLocation>
        <location evidence="1">Nucleus</location>
    </subcellularLocation>
</comment>
<keyword evidence="9" id="KW-1185">Reference proteome</keyword>
<evidence type="ECO:0000259" key="7">
    <source>
        <dbReference type="PROSITE" id="PS50172"/>
    </source>
</evidence>
<dbReference type="GO" id="GO:0000012">
    <property type="term" value="P:single strand break repair"/>
    <property type="evidence" value="ECO:0007669"/>
    <property type="project" value="InterPro"/>
</dbReference>
<keyword evidence="2" id="KW-0677">Repeat</keyword>
<dbReference type="FunFam" id="3.40.50.10190:FF:000008">
    <property type="entry name" value="X-ray repair cross complementing 1"/>
    <property type="match status" value="1"/>
</dbReference>
<proteinExistence type="predicted"/>
<comment type="caution">
    <text evidence="8">The sequence shown here is derived from an EMBL/GenBank/DDBJ whole genome shotgun (WGS) entry which is preliminary data.</text>
</comment>
<dbReference type="STRING" id="10195.A0A3M7P511"/>
<feature type="compositionally biased region" description="Basic and acidic residues" evidence="6">
    <location>
        <begin position="121"/>
        <end position="132"/>
    </location>
</feature>
<dbReference type="Proteomes" id="UP000276133">
    <property type="component" value="Unassembled WGS sequence"/>
</dbReference>
<keyword evidence="4" id="KW-0234">DNA repair</keyword>